<evidence type="ECO:0000313" key="2">
    <source>
        <dbReference type="WBParaSite" id="nRc.2.0.1.t00417-RA"/>
    </source>
</evidence>
<sequence length="70" mass="7433">LGRSEAEPRRRARRARPVRGIFKIKSILTAVHELPRPGSASVYMGGPGPISNPPANVGAAPVAYMGQPIM</sequence>
<dbReference type="Proteomes" id="UP000887565">
    <property type="component" value="Unplaced"/>
</dbReference>
<evidence type="ECO:0000313" key="1">
    <source>
        <dbReference type="Proteomes" id="UP000887565"/>
    </source>
</evidence>
<name>A0A915HED9_ROMCU</name>
<proteinExistence type="predicted"/>
<organism evidence="1 2">
    <name type="scientific">Romanomermis culicivorax</name>
    <name type="common">Nematode worm</name>
    <dbReference type="NCBI Taxonomy" id="13658"/>
    <lineage>
        <taxon>Eukaryota</taxon>
        <taxon>Metazoa</taxon>
        <taxon>Ecdysozoa</taxon>
        <taxon>Nematoda</taxon>
        <taxon>Enoplea</taxon>
        <taxon>Dorylaimia</taxon>
        <taxon>Mermithida</taxon>
        <taxon>Mermithoidea</taxon>
        <taxon>Mermithidae</taxon>
        <taxon>Romanomermis</taxon>
    </lineage>
</organism>
<accession>A0A915HED9</accession>
<reference evidence="2" key="1">
    <citation type="submission" date="2022-11" db="UniProtKB">
        <authorList>
            <consortium name="WormBaseParasite"/>
        </authorList>
    </citation>
    <scope>IDENTIFICATION</scope>
</reference>
<protein>
    <submittedName>
        <fullName evidence="2">Uncharacterized protein</fullName>
    </submittedName>
</protein>
<keyword evidence="1" id="KW-1185">Reference proteome</keyword>
<dbReference type="WBParaSite" id="nRc.2.0.1.t00417-RA">
    <property type="protein sequence ID" value="nRc.2.0.1.t00417-RA"/>
    <property type="gene ID" value="nRc.2.0.1.g00417"/>
</dbReference>
<dbReference type="AlphaFoldDB" id="A0A915HED9"/>